<name>A0A6F8Y722_9ACTN</name>
<reference evidence="1 2" key="2">
    <citation type="submission" date="2020-03" db="EMBL/GenBank/DDBJ databases">
        <authorList>
            <person name="Ichikawa N."/>
            <person name="Kimura A."/>
            <person name="Kitahashi Y."/>
            <person name="Uohara A."/>
        </authorList>
    </citation>
    <scope>NUCLEOTIDE SEQUENCE [LARGE SCALE GENOMIC DNA]</scope>
    <source>
        <strain evidence="1 2">NBRC 107702</strain>
    </source>
</reference>
<protein>
    <recommendedName>
        <fullName evidence="3">BON domain-containing protein</fullName>
    </recommendedName>
</protein>
<dbReference type="RefSeq" id="WP_173041607.1">
    <property type="nucleotide sequence ID" value="NZ_AP022870.1"/>
</dbReference>
<gene>
    <name evidence="1" type="ORF">Pflav_083050</name>
</gene>
<dbReference type="KEGG" id="pfla:Pflav_083050"/>
<evidence type="ECO:0008006" key="3">
    <source>
        <dbReference type="Google" id="ProtNLM"/>
    </source>
</evidence>
<dbReference type="EMBL" id="AP022870">
    <property type="protein sequence ID" value="BCB81895.1"/>
    <property type="molecule type" value="Genomic_DNA"/>
</dbReference>
<dbReference type="AlphaFoldDB" id="A0A6F8Y722"/>
<dbReference type="Proteomes" id="UP000502508">
    <property type="component" value="Chromosome"/>
</dbReference>
<organism evidence="1 2">
    <name type="scientific">Phytohabitans flavus</name>
    <dbReference type="NCBI Taxonomy" id="1076124"/>
    <lineage>
        <taxon>Bacteria</taxon>
        <taxon>Bacillati</taxon>
        <taxon>Actinomycetota</taxon>
        <taxon>Actinomycetes</taxon>
        <taxon>Micromonosporales</taxon>
        <taxon>Micromonosporaceae</taxon>
    </lineage>
</organism>
<accession>A0A6F8Y722</accession>
<keyword evidence="2" id="KW-1185">Reference proteome</keyword>
<evidence type="ECO:0000313" key="1">
    <source>
        <dbReference type="EMBL" id="BCB81895.1"/>
    </source>
</evidence>
<proteinExistence type="predicted"/>
<evidence type="ECO:0000313" key="2">
    <source>
        <dbReference type="Proteomes" id="UP000502508"/>
    </source>
</evidence>
<reference evidence="1 2" key="1">
    <citation type="submission" date="2020-03" db="EMBL/GenBank/DDBJ databases">
        <title>Whole genome shotgun sequence of Phytohabitans flavus NBRC 107702.</title>
        <authorList>
            <person name="Komaki H."/>
            <person name="Tamura T."/>
        </authorList>
    </citation>
    <scope>NUCLEOTIDE SEQUENCE [LARGE SCALE GENOMIC DNA]</scope>
    <source>
        <strain evidence="1 2">NBRC 107702</strain>
    </source>
</reference>
<sequence>MIDEYAEAAVQRLLTEHAGLAEQGITVILRERTMVLYGEVESTARRDEIVRLVEENFPDIPLHVDIGITRATPPSEAEDLL</sequence>